<keyword evidence="11" id="KW-0256">Endoplasmic reticulum</keyword>
<evidence type="ECO:0000256" key="14">
    <source>
        <dbReference type="ARBA" id="ARBA00023136"/>
    </source>
</evidence>
<comment type="similarity">
    <text evidence="4">Belongs to the transaldolase family. Type 1 subfamily.</text>
</comment>
<feature type="transmembrane region" description="Helical" evidence="18">
    <location>
        <begin position="280"/>
        <end position="303"/>
    </location>
</feature>
<dbReference type="CDD" id="cd00957">
    <property type="entry name" value="Transaldolase_TalAB"/>
    <property type="match status" value="1"/>
</dbReference>
<feature type="transmembrane region" description="Helical" evidence="18">
    <location>
        <begin position="438"/>
        <end position="459"/>
    </location>
</feature>
<evidence type="ECO:0000256" key="2">
    <source>
        <dbReference type="ARBA" id="ARBA00004857"/>
    </source>
</evidence>
<evidence type="ECO:0000256" key="9">
    <source>
        <dbReference type="ARBA" id="ARBA00022679"/>
    </source>
</evidence>
<evidence type="ECO:0000256" key="15">
    <source>
        <dbReference type="ARBA" id="ARBA00023270"/>
    </source>
</evidence>
<feature type="transmembrane region" description="Helical" evidence="18">
    <location>
        <begin position="159"/>
        <end position="182"/>
    </location>
</feature>
<reference evidence="19 20" key="1">
    <citation type="submission" date="2023-08" db="EMBL/GenBank/DDBJ databases">
        <title>A Necator americanus chromosomal reference genome.</title>
        <authorList>
            <person name="Ilik V."/>
            <person name="Petrzelkova K.J."/>
            <person name="Pardy F."/>
            <person name="Fuh T."/>
            <person name="Niatou-Singa F.S."/>
            <person name="Gouil Q."/>
            <person name="Baker L."/>
            <person name="Ritchie M.E."/>
            <person name="Jex A.R."/>
            <person name="Gazzola D."/>
            <person name="Li H."/>
            <person name="Toshio Fujiwara R."/>
            <person name="Zhan B."/>
            <person name="Aroian R.V."/>
            <person name="Pafco B."/>
            <person name="Schwarz E.M."/>
        </authorList>
    </citation>
    <scope>NUCLEOTIDE SEQUENCE [LARGE SCALE GENOMIC DNA]</scope>
    <source>
        <strain evidence="19 20">Aroian</strain>
        <tissue evidence="19">Whole animal</tissue>
    </source>
</reference>
<keyword evidence="8" id="KW-0328">Glycosyltransferase</keyword>
<feature type="transmembrane region" description="Helical" evidence="18">
    <location>
        <begin position="465"/>
        <end position="485"/>
    </location>
</feature>
<feature type="transmembrane region" description="Helical" evidence="18">
    <location>
        <begin position="353"/>
        <end position="371"/>
    </location>
</feature>
<evidence type="ECO:0000256" key="10">
    <source>
        <dbReference type="ARBA" id="ARBA00022692"/>
    </source>
</evidence>
<evidence type="ECO:0000256" key="12">
    <source>
        <dbReference type="ARBA" id="ARBA00022989"/>
    </source>
</evidence>
<evidence type="ECO:0000256" key="18">
    <source>
        <dbReference type="SAM" id="Phobius"/>
    </source>
</evidence>
<accession>A0ABR1DED6</accession>
<evidence type="ECO:0000256" key="3">
    <source>
        <dbReference type="ARBA" id="ARBA00004922"/>
    </source>
</evidence>
<dbReference type="PROSITE" id="PS00958">
    <property type="entry name" value="TRANSALDOLASE_2"/>
    <property type="match status" value="1"/>
</dbReference>
<proteinExistence type="inferred from homology"/>
<keyword evidence="13" id="KW-0570">Pentose shunt</keyword>
<evidence type="ECO:0000256" key="8">
    <source>
        <dbReference type="ARBA" id="ARBA00022676"/>
    </source>
</evidence>
<dbReference type="InterPro" id="IPR004730">
    <property type="entry name" value="Transaldolase_1"/>
</dbReference>
<evidence type="ECO:0000313" key="20">
    <source>
        <dbReference type="Proteomes" id="UP001303046"/>
    </source>
</evidence>
<evidence type="ECO:0000313" key="19">
    <source>
        <dbReference type="EMBL" id="KAK6748836.1"/>
    </source>
</evidence>
<sequence length="854" mass="96466">MTGQLENSGVECDSVHVDEESKGFRPYSKTSSIAERIQKPAALITKIHSDSKWLFIFFVLSLVALVQAILAVGSYSGEGKPPIFGDFEAQRHWMEITYHLPVQKWYVNGTNNDLFYWGLDYPPLTAYHSYVMGFTANIIDPSWVALHTSRGIQTPTHKMFMRLTVFLPFHILYAPAILFFVFREAKSKTLFPNSILALTLLYPGLLAMDNAHFQYNCVSLGLFLMSFLFLKNQRHLFGSISFVLALNYKQMELYHALPIFVFILSRSLKRPLRSNVIESFGSLLKVAIVVLVSFAVLWLPFILNGFQSVLAVLRRIFPFYRGLYEDKVASVWCAFSFILRLNKYFSLETQVKISAISVLLVAMPSLFLLFLRSTTKNLKLSLLISSLSFFLFSFQVHEKSILLVAIPAMLLLPEYPLAVVWILHITSTSMFSLCLKDGTGILLALFAAYYFMTSLIVNVPGKLSFLFYHLSCISAIAVCIAEWTLTPPLRYPHIFPLLNAITSTNDGMRNFEKLPFFTIERRCAQHALVLLRRMSVLEQLKKVTTVVADTGDFNAIREFKPTDATTNPSLILAASKMEKYAPLMKEAITYAKEKSAGKTPEQVLELAMDRLFVVFGKEILNVIPGRVSTEVDARLSFDADASVVKALSLIDQYEKLGISKERILIKLASTWEGIQAAKILESKHGVHCNMTLLFNFEQAVACAEANVTLISPFVGRIMDWFVKNTDKKKYDRHDDPGVQSVTRIYNYYKKYGYKTQVMAASFRNTEEIKGLMGCDLLTISPGLLHQLSEDKEAVPVALKCSESAGKDIPRITVDEKSFRWALNEDAMASEKLAEGIRNFAKDARALENIVKTML</sequence>
<comment type="caution">
    <text evidence="19">The sequence shown here is derived from an EMBL/GenBank/DDBJ whole genome shotgun (WGS) entry which is preliminary data.</text>
</comment>
<keyword evidence="20" id="KW-1185">Reference proteome</keyword>
<dbReference type="Pfam" id="PF03155">
    <property type="entry name" value="Alg6_Alg8"/>
    <property type="match status" value="1"/>
</dbReference>
<feature type="transmembrane region" description="Helical" evidence="18">
    <location>
        <begin position="53"/>
        <end position="75"/>
    </location>
</feature>
<dbReference type="PANTHER" id="PTHR12413:SF1">
    <property type="entry name" value="DOLICHYL PYROPHOSPHATE MAN9GLCNAC2 ALPHA-1,3-GLUCOSYLTRANSFERASE"/>
    <property type="match status" value="1"/>
</dbReference>
<dbReference type="HAMAP" id="MF_00492">
    <property type="entry name" value="Transaldolase_1"/>
    <property type="match status" value="1"/>
</dbReference>
<evidence type="ECO:0000256" key="13">
    <source>
        <dbReference type="ARBA" id="ARBA00023126"/>
    </source>
</evidence>
<evidence type="ECO:0000256" key="7">
    <source>
        <dbReference type="ARBA" id="ARBA00013151"/>
    </source>
</evidence>
<comment type="pathway">
    <text evidence="3">Protein modification; protein glycosylation.</text>
</comment>
<dbReference type="EC" id="2.2.1.2" evidence="7"/>
<gene>
    <name evidence="19" type="primary">Necator_chrIV.g14749</name>
    <name evidence="19" type="ORF">RB195_001454</name>
</gene>
<comment type="subcellular location">
    <subcellularLocation>
        <location evidence="1">Endoplasmic reticulum membrane</location>
        <topology evidence="1">Multi-pass membrane protein</topology>
    </subcellularLocation>
</comment>
<evidence type="ECO:0000256" key="6">
    <source>
        <dbReference type="ARBA" id="ARBA00011937"/>
    </source>
</evidence>
<dbReference type="Gene3D" id="3.20.20.70">
    <property type="entry name" value="Aldolase class I"/>
    <property type="match status" value="1"/>
</dbReference>
<evidence type="ECO:0000256" key="11">
    <source>
        <dbReference type="ARBA" id="ARBA00022824"/>
    </source>
</evidence>
<dbReference type="EMBL" id="JAVFWL010000004">
    <property type="protein sequence ID" value="KAK6748836.1"/>
    <property type="molecule type" value="Genomic_DNA"/>
</dbReference>
<name>A0ABR1DED6_NECAM</name>
<dbReference type="PROSITE" id="PS01054">
    <property type="entry name" value="TRANSALDOLASE_1"/>
    <property type="match status" value="1"/>
</dbReference>
<evidence type="ECO:0000256" key="4">
    <source>
        <dbReference type="ARBA" id="ARBA00008012"/>
    </source>
</evidence>
<keyword evidence="9" id="KW-0808">Transferase</keyword>
<keyword evidence="15" id="KW-0704">Schiff base</keyword>
<evidence type="ECO:0000256" key="1">
    <source>
        <dbReference type="ARBA" id="ARBA00004477"/>
    </source>
</evidence>
<evidence type="ECO:0000256" key="5">
    <source>
        <dbReference type="ARBA" id="ARBA00008715"/>
    </source>
</evidence>
<dbReference type="Proteomes" id="UP001303046">
    <property type="component" value="Unassembled WGS sequence"/>
</dbReference>
<evidence type="ECO:0000256" key="16">
    <source>
        <dbReference type="ARBA" id="ARBA00032921"/>
    </source>
</evidence>
<keyword evidence="12 18" id="KW-1133">Transmembrane helix</keyword>
<feature type="transmembrane region" description="Helical" evidence="18">
    <location>
        <begin position="213"/>
        <end position="230"/>
    </location>
</feature>
<dbReference type="SUPFAM" id="SSF51569">
    <property type="entry name" value="Aldolase"/>
    <property type="match status" value="1"/>
</dbReference>
<dbReference type="NCBIfam" id="TIGR00874">
    <property type="entry name" value="talAB"/>
    <property type="match status" value="1"/>
</dbReference>
<dbReference type="InterPro" id="IPR001585">
    <property type="entry name" value="TAL/FSA"/>
</dbReference>
<organism evidence="19 20">
    <name type="scientific">Necator americanus</name>
    <name type="common">Human hookworm</name>
    <dbReference type="NCBI Taxonomy" id="51031"/>
    <lineage>
        <taxon>Eukaryota</taxon>
        <taxon>Metazoa</taxon>
        <taxon>Ecdysozoa</taxon>
        <taxon>Nematoda</taxon>
        <taxon>Chromadorea</taxon>
        <taxon>Rhabditida</taxon>
        <taxon>Rhabditina</taxon>
        <taxon>Rhabditomorpha</taxon>
        <taxon>Strongyloidea</taxon>
        <taxon>Ancylostomatidae</taxon>
        <taxon>Bunostominae</taxon>
        <taxon>Necator</taxon>
    </lineage>
</organism>
<dbReference type="Pfam" id="PF00923">
    <property type="entry name" value="TAL_FSA"/>
    <property type="match status" value="1"/>
</dbReference>
<dbReference type="PANTHER" id="PTHR12413">
    <property type="entry name" value="DOLICHYL GLYCOSYLTRANSFERASE"/>
    <property type="match status" value="1"/>
</dbReference>
<comment type="pathway">
    <text evidence="2">Carbohydrate degradation; pentose phosphate pathway; D-glyceraldehyde 3-phosphate and beta-D-fructose 6-phosphate from D-ribose 5-phosphate and D-xylulose 5-phosphate (non-oxidative stage): step 2/3.</text>
</comment>
<dbReference type="EC" id="2.4.1.267" evidence="6"/>
<comment type="similarity">
    <text evidence="5">Belongs to the ALG6/ALG8 glucosyltransferase family.</text>
</comment>
<keyword evidence="10 18" id="KW-0812">Transmembrane</keyword>
<dbReference type="InterPro" id="IPR013785">
    <property type="entry name" value="Aldolase_TIM"/>
</dbReference>
<feature type="transmembrane region" description="Helical" evidence="18">
    <location>
        <begin position="402"/>
        <end position="426"/>
    </location>
</feature>
<dbReference type="InterPro" id="IPR004856">
    <property type="entry name" value="Glyco_trans_ALG6/ALG8"/>
</dbReference>
<keyword evidence="14 18" id="KW-0472">Membrane</keyword>
<dbReference type="InterPro" id="IPR018225">
    <property type="entry name" value="Transaldolase_AS"/>
</dbReference>
<protein>
    <recommendedName>
        <fullName evidence="17">Asparagine-linked glycosylation protein 6 homolog</fullName>
        <ecNumber evidence="7">2.2.1.2</ecNumber>
        <ecNumber evidence="6">2.4.1.267</ecNumber>
    </recommendedName>
    <alternativeName>
        <fullName evidence="16">Dol-P-Glc:Man(9)GlcNAc(2)-PP-Dol alpha-1,3-glucosyltransferase</fullName>
    </alternativeName>
</protein>
<evidence type="ECO:0000256" key="17">
    <source>
        <dbReference type="ARBA" id="ARBA00033252"/>
    </source>
</evidence>